<reference evidence="11 12" key="1">
    <citation type="journal article" date="2012" name="J. Bacteriol.">
        <title>Genome Sequence of Strain IMCC14465, Isolated from the East Sea, Belonging to the PS1 Clade of Alphaproteobacteria.</title>
        <authorList>
            <person name="Yang S.J."/>
            <person name="Kang I."/>
            <person name="Cho J.C."/>
        </authorList>
    </citation>
    <scope>NUCLEOTIDE SEQUENCE [LARGE SCALE GENOMIC DNA]</scope>
    <source>
        <strain evidence="11 12">IMCC14465</strain>
    </source>
</reference>
<dbReference type="GO" id="GO:0006096">
    <property type="term" value="P:glycolytic process"/>
    <property type="evidence" value="ECO:0007669"/>
    <property type="project" value="UniProtKB-UniRule"/>
</dbReference>
<comment type="caution">
    <text evidence="11">The sequence shown here is derived from an EMBL/GenBank/DDBJ whole genome shotgun (WGS) entry which is preliminary data.</text>
</comment>
<gene>
    <name evidence="9" type="primary">tpiA</name>
    <name evidence="11" type="ORF">IMCC14465_00280</name>
</gene>
<dbReference type="CDD" id="cd00311">
    <property type="entry name" value="TIM"/>
    <property type="match status" value="1"/>
</dbReference>
<dbReference type="Pfam" id="PF00121">
    <property type="entry name" value="TIM"/>
    <property type="match status" value="1"/>
</dbReference>
<dbReference type="Proteomes" id="UP000004836">
    <property type="component" value="Unassembled WGS sequence"/>
</dbReference>
<dbReference type="PANTHER" id="PTHR21139">
    <property type="entry name" value="TRIOSEPHOSPHATE ISOMERASE"/>
    <property type="match status" value="1"/>
</dbReference>
<proteinExistence type="inferred from homology"/>
<dbReference type="UniPathway" id="UPA00109">
    <property type="reaction ID" value="UER00189"/>
</dbReference>
<keyword evidence="8 9" id="KW-0413">Isomerase</keyword>
<dbReference type="InterPro" id="IPR020861">
    <property type="entry name" value="Triosephosphate_isomerase_AS"/>
</dbReference>
<dbReference type="AlphaFoldDB" id="J9E2U5"/>
<dbReference type="PANTHER" id="PTHR21139:SF42">
    <property type="entry name" value="TRIOSEPHOSPHATE ISOMERASE"/>
    <property type="match status" value="1"/>
</dbReference>
<evidence type="ECO:0000256" key="3">
    <source>
        <dbReference type="ARBA" id="ARBA00004939"/>
    </source>
</evidence>
<dbReference type="InterPro" id="IPR000652">
    <property type="entry name" value="Triosephosphate_isomerase"/>
</dbReference>
<evidence type="ECO:0000256" key="5">
    <source>
        <dbReference type="ARBA" id="ARBA00022432"/>
    </source>
</evidence>
<evidence type="ECO:0000313" key="12">
    <source>
        <dbReference type="Proteomes" id="UP000004836"/>
    </source>
</evidence>
<evidence type="ECO:0000256" key="6">
    <source>
        <dbReference type="ARBA" id="ARBA00022490"/>
    </source>
</evidence>
<comment type="function">
    <text evidence="9">Involved in the gluconeogenesis. Catalyzes stereospecifically the conversion of dihydroxyacetone phosphate (DHAP) to D-glyceraldehyde-3-phosphate (G3P).</text>
</comment>
<dbReference type="PROSITE" id="PS00171">
    <property type="entry name" value="TIM_1"/>
    <property type="match status" value="1"/>
</dbReference>
<dbReference type="InterPro" id="IPR013785">
    <property type="entry name" value="Aldolase_TIM"/>
</dbReference>
<feature type="active site" description="Electrophile" evidence="9">
    <location>
        <position position="96"/>
    </location>
</feature>
<dbReference type="EC" id="5.3.1.1" evidence="9 10"/>
<feature type="binding site" evidence="9">
    <location>
        <begin position="232"/>
        <end position="233"/>
    </location>
    <ligand>
        <name>substrate</name>
    </ligand>
</feature>
<dbReference type="STRING" id="1220535.IMCC14465_00280"/>
<dbReference type="FunFam" id="3.20.20.70:FF:000016">
    <property type="entry name" value="Triosephosphate isomerase"/>
    <property type="match status" value="1"/>
</dbReference>
<dbReference type="HAMAP" id="MF_00147_B">
    <property type="entry name" value="TIM_B"/>
    <property type="match status" value="1"/>
</dbReference>
<comment type="similarity">
    <text evidence="4 9 10">Belongs to the triosephosphate isomerase family.</text>
</comment>
<evidence type="ECO:0000256" key="8">
    <source>
        <dbReference type="ARBA" id="ARBA00023235"/>
    </source>
</evidence>
<evidence type="ECO:0000313" key="11">
    <source>
        <dbReference type="EMBL" id="EJW22189.1"/>
    </source>
</evidence>
<dbReference type="NCBIfam" id="TIGR00419">
    <property type="entry name" value="tim"/>
    <property type="match status" value="1"/>
</dbReference>
<dbReference type="GO" id="GO:0019563">
    <property type="term" value="P:glycerol catabolic process"/>
    <property type="evidence" value="ECO:0007669"/>
    <property type="project" value="TreeGrafter"/>
</dbReference>
<dbReference type="SUPFAM" id="SSF51351">
    <property type="entry name" value="Triosephosphate isomerase (TIM)"/>
    <property type="match status" value="1"/>
</dbReference>
<dbReference type="UniPathway" id="UPA01066"/>
<comment type="catalytic activity">
    <reaction evidence="1">
        <text>L-erythrulose 1-phosphate = D-erythrulose 4-phosphate</text>
        <dbReference type="Rhea" id="RHEA:49588"/>
        <dbReference type="ChEBI" id="CHEBI:58002"/>
        <dbReference type="ChEBI" id="CHEBI:90796"/>
        <dbReference type="EC" id="5.3.1.33"/>
    </reaction>
</comment>
<feature type="binding site" evidence="9">
    <location>
        <position position="172"/>
    </location>
    <ligand>
        <name>substrate</name>
    </ligand>
</feature>
<sequence>MSIKPAIIGNWKMNGTGRDVKLVSRFADFLNAQKIAADVMICPPPTLINRAAIASKGTKLKIGAQDCHIEMSGAFTGDVSAAMVKDAGGKAVIVGHSERRARYGETDKQVRQKAETAISQGLLAIICLGETRQQFNKGQTLQVVGRQLRGSLPSAATPQNTLIAYEPVWAIGSGRTPKPADIIKTHAHLRQTLIKLNSKAGAQYKILYGGSVSAVNAAEILALENVNGALVGGASLSFKDFTAILKSV</sequence>
<dbReference type="PATRIC" id="fig|1220535.3.peg.27"/>
<comment type="subcellular location">
    <subcellularLocation>
        <location evidence="9 10">Cytoplasm</location>
    </subcellularLocation>
</comment>
<organism evidence="11 12">
    <name type="scientific">alpha proteobacterium IMCC14465</name>
    <dbReference type="NCBI Taxonomy" id="1220535"/>
    <lineage>
        <taxon>Bacteria</taxon>
        <taxon>Pseudomonadati</taxon>
        <taxon>Pseudomonadota</taxon>
        <taxon>Alphaproteobacteria</taxon>
        <taxon>PS1 clade</taxon>
    </lineage>
</organism>
<evidence type="ECO:0000256" key="10">
    <source>
        <dbReference type="RuleBase" id="RU363013"/>
    </source>
</evidence>
<keyword evidence="7 9" id="KW-0324">Glycolysis</keyword>
<dbReference type="UniPathway" id="UPA00138"/>
<feature type="active site" description="Proton acceptor" evidence="9">
    <location>
        <position position="166"/>
    </location>
</feature>
<evidence type="ECO:0000256" key="2">
    <source>
        <dbReference type="ARBA" id="ARBA00004680"/>
    </source>
</evidence>
<dbReference type="EMBL" id="ALYF01000001">
    <property type="protein sequence ID" value="EJW22189.1"/>
    <property type="molecule type" value="Genomic_DNA"/>
</dbReference>
<evidence type="ECO:0000256" key="4">
    <source>
        <dbReference type="ARBA" id="ARBA00007422"/>
    </source>
</evidence>
<comment type="pathway">
    <text evidence="2 9 10">Carbohydrate degradation; glycolysis; D-glyceraldehyde 3-phosphate from glycerone phosphate: step 1/1.</text>
</comment>
<feature type="binding site" evidence="9">
    <location>
        <begin position="10"/>
        <end position="12"/>
    </location>
    <ligand>
        <name>substrate</name>
    </ligand>
</feature>
<comment type="subunit">
    <text evidence="9 10">Homodimer.</text>
</comment>
<dbReference type="InterPro" id="IPR035990">
    <property type="entry name" value="TIM_sf"/>
</dbReference>
<protein>
    <recommendedName>
        <fullName evidence="9 10">Triosephosphate isomerase</fullName>
        <shortName evidence="9">TIM</shortName>
        <shortName evidence="9">TPI</shortName>
        <ecNumber evidence="9 10">5.3.1.1</ecNumber>
    </recommendedName>
    <alternativeName>
        <fullName evidence="9">Triose-phosphate isomerase</fullName>
    </alternativeName>
</protein>
<evidence type="ECO:0000256" key="7">
    <source>
        <dbReference type="ARBA" id="ARBA00023152"/>
    </source>
</evidence>
<dbReference type="GO" id="GO:0005829">
    <property type="term" value="C:cytosol"/>
    <property type="evidence" value="ECO:0007669"/>
    <property type="project" value="TreeGrafter"/>
</dbReference>
<dbReference type="eggNOG" id="COG0149">
    <property type="taxonomic scope" value="Bacteria"/>
</dbReference>
<feature type="binding site" evidence="9">
    <location>
        <position position="211"/>
    </location>
    <ligand>
        <name>substrate</name>
    </ligand>
</feature>
<evidence type="ECO:0000256" key="9">
    <source>
        <dbReference type="HAMAP-Rule" id="MF_00147"/>
    </source>
</evidence>
<accession>J9E2U5</accession>
<dbReference type="GO" id="GO:0006094">
    <property type="term" value="P:gluconeogenesis"/>
    <property type="evidence" value="ECO:0007669"/>
    <property type="project" value="UniProtKB-UniRule"/>
</dbReference>
<name>J9E2U5_9PROT</name>
<dbReference type="PROSITE" id="PS51440">
    <property type="entry name" value="TIM_2"/>
    <property type="match status" value="1"/>
</dbReference>
<dbReference type="Gene3D" id="3.20.20.70">
    <property type="entry name" value="Aldolase class I"/>
    <property type="match status" value="1"/>
</dbReference>
<comment type="pathway">
    <text evidence="3">Carbohydrate metabolism; erythritol degradation.</text>
</comment>
<comment type="pathway">
    <text evidence="9 10">Carbohydrate biosynthesis; gluconeogenesis.</text>
</comment>
<keyword evidence="5 9" id="KW-0312">Gluconeogenesis</keyword>
<comment type="catalytic activity">
    <reaction evidence="9 10">
        <text>D-glyceraldehyde 3-phosphate = dihydroxyacetone phosphate</text>
        <dbReference type="Rhea" id="RHEA:18585"/>
        <dbReference type="ChEBI" id="CHEBI:57642"/>
        <dbReference type="ChEBI" id="CHEBI:59776"/>
        <dbReference type="EC" id="5.3.1.1"/>
    </reaction>
</comment>
<keyword evidence="12" id="KW-1185">Reference proteome</keyword>
<dbReference type="InterPro" id="IPR022896">
    <property type="entry name" value="TrioseP_Isoase_bac/euk"/>
</dbReference>
<evidence type="ECO:0000256" key="1">
    <source>
        <dbReference type="ARBA" id="ARBA00000148"/>
    </source>
</evidence>
<dbReference type="GO" id="GO:0046166">
    <property type="term" value="P:glyceraldehyde-3-phosphate biosynthetic process"/>
    <property type="evidence" value="ECO:0007669"/>
    <property type="project" value="TreeGrafter"/>
</dbReference>
<dbReference type="GO" id="GO:0004807">
    <property type="term" value="F:triose-phosphate isomerase activity"/>
    <property type="evidence" value="ECO:0007669"/>
    <property type="project" value="UniProtKB-UniRule"/>
</dbReference>
<keyword evidence="6 9" id="KW-0963">Cytoplasm</keyword>